<feature type="chain" id="PRO_5007623382" description="Lipoprotein" evidence="1">
    <location>
        <begin position="18"/>
        <end position="143"/>
    </location>
</feature>
<name>A0A158CUF9_9BURK</name>
<dbReference type="AlphaFoldDB" id="A0A158CUF9"/>
<comment type="caution">
    <text evidence="2">The sequence shown here is derived from an EMBL/GenBank/DDBJ whole genome shotgun (WGS) entry which is preliminary data.</text>
</comment>
<evidence type="ECO:0000313" key="3">
    <source>
        <dbReference type="Proteomes" id="UP000054851"/>
    </source>
</evidence>
<dbReference type="PROSITE" id="PS51257">
    <property type="entry name" value="PROKAR_LIPOPROTEIN"/>
    <property type="match status" value="1"/>
</dbReference>
<keyword evidence="3" id="KW-1185">Reference proteome</keyword>
<protein>
    <recommendedName>
        <fullName evidence="4">Lipoprotein</fullName>
    </recommendedName>
</protein>
<dbReference type="STRING" id="1777140.AWB79_06000"/>
<evidence type="ECO:0000256" key="1">
    <source>
        <dbReference type="SAM" id="SignalP"/>
    </source>
</evidence>
<evidence type="ECO:0008006" key="4">
    <source>
        <dbReference type="Google" id="ProtNLM"/>
    </source>
</evidence>
<gene>
    <name evidence="2" type="ORF">AWB79_06000</name>
</gene>
<evidence type="ECO:0000313" key="2">
    <source>
        <dbReference type="EMBL" id="SAK85929.1"/>
    </source>
</evidence>
<feature type="signal peptide" evidence="1">
    <location>
        <begin position="1"/>
        <end position="17"/>
    </location>
</feature>
<reference evidence="2" key="1">
    <citation type="submission" date="2016-01" db="EMBL/GenBank/DDBJ databases">
        <authorList>
            <person name="Peeters C."/>
        </authorList>
    </citation>
    <scope>NUCLEOTIDE SEQUENCE</scope>
    <source>
        <strain evidence="2">LMG 29322</strain>
    </source>
</reference>
<keyword evidence="1" id="KW-0732">Signal</keyword>
<accession>A0A158CUF9</accession>
<dbReference type="EMBL" id="FCOA02000028">
    <property type="protein sequence ID" value="SAK85929.1"/>
    <property type="molecule type" value="Genomic_DNA"/>
</dbReference>
<proteinExistence type="predicted"/>
<sequence>MRAFASLAVLAVPMLLAGCNTPPIPPGKSVDISTALQNVLEGFCDFKKTQAEHRQDYGVAIDAVTVELDLTVDGAQNPPVAVAPDIKFIPTVSYGHVITANTGSRLVVSLKNVDGAGGAGLRCASPGAAKAAGASAPVVPVAR</sequence>
<organism evidence="2 3">
    <name type="scientific">Caballeronia hypogeia</name>
    <dbReference type="NCBI Taxonomy" id="1777140"/>
    <lineage>
        <taxon>Bacteria</taxon>
        <taxon>Pseudomonadati</taxon>
        <taxon>Pseudomonadota</taxon>
        <taxon>Betaproteobacteria</taxon>
        <taxon>Burkholderiales</taxon>
        <taxon>Burkholderiaceae</taxon>
        <taxon>Caballeronia</taxon>
    </lineage>
</organism>
<dbReference type="Proteomes" id="UP000054851">
    <property type="component" value="Unassembled WGS sequence"/>
</dbReference>
<dbReference type="RefSeq" id="WP_061171042.1">
    <property type="nucleotide sequence ID" value="NZ_FCOA02000028.1"/>
</dbReference>